<dbReference type="Pfam" id="PF01391">
    <property type="entry name" value="Collagen"/>
    <property type="match status" value="1"/>
</dbReference>
<proteinExistence type="predicted"/>
<reference evidence="5 6" key="1">
    <citation type="submission" date="2013-05" db="EMBL/GenBank/DDBJ databases">
        <title>Draft genome of the parasitic nematode Anyclostoma ceylanicum.</title>
        <authorList>
            <person name="Mitreva M."/>
        </authorList>
    </citation>
    <scope>NUCLEOTIDE SEQUENCE [LARGE SCALE GENOMIC DNA]</scope>
</reference>
<accession>A0A0D6M1E3</accession>
<evidence type="ECO:0000256" key="1">
    <source>
        <dbReference type="ARBA" id="ARBA00022737"/>
    </source>
</evidence>
<keyword evidence="3" id="KW-0812">Transmembrane</keyword>
<keyword evidence="3" id="KW-0472">Membrane</keyword>
<dbReference type="GO" id="GO:0005581">
    <property type="term" value="C:collagen trimer"/>
    <property type="evidence" value="ECO:0007669"/>
    <property type="project" value="UniProtKB-KW"/>
</dbReference>
<gene>
    <name evidence="5" type="ORF">ANCCEY_02822</name>
</gene>
<sequence>MGIDKEREAQLQAEADRLKSLAIAGVAMSVVAAFVCILAVPLIYNYVQHVQTLLQNEVDYCKVLIDLSEFASAVVIMQTENMHKLMQLTKSQIKNVEGSRSGSLWQQVTKVQRSHDTKQRVPRDTYGGYSASYGSYNSAPLREYVGSQGVKEEPRTQDNNVQCQSFITVTSCGCGIGAPGAPGPNGNDGKDGVDGAPGENGRDGKDAPEGSMQPRNFCFECPPGPQGPVGEPGPKGVPGRPGNPGIDADGGERGPPGPPGPPGEPDLQGRLDRLDQKEVQVHLAFQDLLDLQVTTDYQVFLADRDLLVHLGLPANEDWLDHVLIVLLLGLLQDINSSFEPLNIKPPKIGTNQLIVVTEASCGQFGVDSNSNCDLSVATTYRGDPEPIVTILMFAEYVYLENVLAPFQYKISVEANG</sequence>
<keyword evidence="1" id="KW-0677">Repeat</keyword>
<dbReference type="EMBL" id="KE124820">
    <property type="protein sequence ID" value="EPB78100.1"/>
    <property type="molecule type" value="Genomic_DNA"/>
</dbReference>
<dbReference type="SMART" id="SM01088">
    <property type="entry name" value="Col_cuticle_N"/>
    <property type="match status" value="1"/>
</dbReference>
<evidence type="ECO:0000313" key="6">
    <source>
        <dbReference type="Proteomes" id="UP000054495"/>
    </source>
</evidence>
<keyword evidence="5" id="KW-0176">Collagen</keyword>
<evidence type="ECO:0000259" key="4">
    <source>
        <dbReference type="SMART" id="SM01088"/>
    </source>
</evidence>
<evidence type="ECO:0000313" key="5">
    <source>
        <dbReference type="EMBL" id="EPB78100.1"/>
    </source>
</evidence>
<protein>
    <submittedName>
        <fullName evidence="5">Nematode cuticle collagen domain protein</fullName>
    </submittedName>
</protein>
<feature type="region of interest" description="Disordered" evidence="2">
    <location>
        <begin position="104"/>
        <end position="124"/>
    </location>
</feature>
<evidence type="ECO:0000256" key="2">
    <source>
        <dbReference type="SAM" id="MobiDB-lite"/>
    </source>
</evidence>
<keyword evidence="6" id="KW-1185">Reference proteome</keyword>
<dbReference type="PANTHER" id="PTHR24637">
    <property type="entry name" value="COLLAGEN"/>
    <property type="match status" value="1"/>
</dbReference>
<feature type="compositionally biased region" description="Pro residues" evidence="2">
    <location>
        <begin position="255"/>
        <end position="264"/>
    </location>
</feature>
<feature type="transmembrane region" description="Helical" evidence="3">
    <location>
        <begin position="21"/>
        <end position="44"/>
    </location>
</feature>
<keyword evidence="3" id="KW-1133">Transmembrane helix</keyword>
<feature type="compositionally biased region" description="Basic and acidic residues" evidence="2">
    <location>
        <begin position="113"/>
        <end position="123"/>
    </location>
</feature>
<evidence type="ECO:0000256" key="3">
    <source>
        <dbReference type="SAM" id="Phobius"/>
    </source>
</evidence>
<dbReference type="InterPro" id="IPR002486">
    <property type="entry name" value="Col_cuticle_N"/>
</dbReference>
<name>A0A0D6M1E3_9BILA</name>
<feature type="domain" description="Nematode cuticle collagen N-terminal" evidence="4">
    <location>
        <begin position="20"/>
        <end position="72"/>
    </location>
</feature>
<organism evidence="5 6">
    <name type="scientific">Ancylostoma ceylanicum</name>
    <dbReference type="NCBI Taxonomy" id="53326"/>
    <lineage>
        <taxon>Eukaryota</taxon>
        <taxon>Metazoa</taxon>
        <taxon>Ecdysozoa</taxon>
        <taxon>Nematoda</taxon>
        <taxon>Chromadorea</taxon>
        <taxon>Rhabditida</taxon>
        <taxon>Rhabditina</taxon>
        <taxon>Rhabditomorpha</taxon>
        <taxon>Strongyloidea</taxon>
        <taxon>Ancylostomatidae</taxon>
        <taxon>Ancylostomatinae</taxon>
        <taxon>Ancylostoma</taxon>
    </lineage>
</organism>
<dbReference type="InterPro" id="IPR008160">
    <property type="entry name" value="Collagen"/>
</dbReference>
<dbReference type="Pfam" id="PF01484">
    <property type="entry name" value="Col_cuticle_N"/>
    <property type="match status" value="1"/>
</dbReference>
<dbReference type="AlphaFoldDB" id="A0A0D6M1E3"/>
<feature type="compositionally biased region" description="Low complexity" evidence="2">
    <location>
        <begin position="228"/>
        <end position="245"/>
    </location>
</feature>
<dbReference type="PANTHER" id="PTHR24637:SF310">
    <property type="entry name" value="NEMATODE CUTICLE COLLAGEN N-TERMINAL DOMAIN-CONTAINING PROTEIN"/>
    <property type="match status" value="1"/>
</dbReference>
<feature type="region of interest" description="Disordered" evidence="2">
    <location>
        <begin position="180"/>
        <end position="269"/>
    </location>
</feature>
<dbReference type="Proteomes" id="UP000054495">
    <property type="component" value="Unassembled WGS sequence"/>
</dbReference>
<dbReference type="GO" id="GO:0042302">
    <property type="term" value="F:structural constituent of cuticle"/>
    <property type="evidence" value="ECO:0007669"/>
    <property type="project" value="InterPro"/>
</dbReference>